<organism evidence="1 2">
    <name type="scientific">Teratosphaeria destructans</name>
    <dbReference type="NCBI Taxonomy" id="418781"/>
    <lineage>
        <taxon>Eukaryota</taxon>
        <taxon>Fungi</taxon>
        <taxon>Dikarya</taxon>
        <taxon>Ascomycota</taxon>
        <taxon>Pezizomycotina</taxon>
        <taxon>Dothideomycetes</taxon>
        <taxon>Dothideomycetidae</taxon>
        <taxon>Mycosphaerellales</taxon>
        <taxon>Teratosphaeriaceae</taxon>
        <taxon>Teratosphaeria</taxon>
    </lineage>
</organism>
<evidence type="ECO:0000313" key="1">
    <source>
        <dbReference type="EMBL" id="KAH9824632.1"/>
    </source>
</evidence>
<evidence type="ECO:0000313" key="2">
    <source>
        <dbReference type="Proteomes" id="UP001138500"/>
    </source>
</evidence>
<protein>
    <submittedName>
        <fullName evidence="1">Uncharacterized protein</fullName>
    </submittedName>
</protein>
<proteinExistence type="predicted"/>
<keyword evidence="2" id="KW-1185">Reference proteome</keyword>
<reference evidence="1 2" key="1">
    <citation type="journal article" date="2018" name="IMA Fungus">
        <title>IMA Genome-F 10: Nine draft genome sequences of Claviceps purpurea s.lat., including C. arundinis, C. humidiphila, and C. cf. spartinae, pseudomolecules for the pitch canker pathogen Fusarium circinatum, draft genome of Davidsoniella eucalypti, Grosmannia galeiformis, Quambalaria eucalypti, and Teratosphaeria destructans.</title>
        <authorList>
            <person name="Wingfield B.D."/>
            <person name="Liu M."/>
            <person name="Nguyen H.D."/>
            <person name="Lane F.A."/>
            <person name="Morgan S.W."/>
            <person name="De Vos L."/>
            <person name="Wilken P.M."/>
            <person name="Duong T.A."/>
            <person name="Aylward J."/>
            <person name="Coetzee M.P."/>
            <person name="Dadej K."/>
            <person name="De Beer Z.W."/>
            <person name="Findlay W."/>
            <person name="Havenga M."/>
            <person name="Kolarik M."/>
            <person name="Menzies J.G."/>
            <person name="Naidoo K."/>
            <person name="Pochopski O."/>
            <person name="Shoukouhi P."/>
            <person name="Santana Q.C."/>
            <person name="Seifert K.A."/>
            <person name="Soal N."/>
            <person name="Steenkamp E.T."/>
            <person name="Tatham C.T."/>
            <person name="van der Nest M.A."/>
            <person name="Wingfield M.J."/>
        </authorList>
    </citation>
    <scope>NUCLEOTIDE SEQUENCE [LARGE SCALE GENOMIC DNA]</scope>
    <source>
        <strain evidence="1">CMW44962</strain>
    </source>
</reference>
<gene>
    <name evidence="1" type="ORF">Tdes44962_MAKER04315</name>
</gene>
<accession>A0A9W7SMV2</accession>
<comment type="caution">
    <text evidence="1">The sequence shown here is derived from an EMBL/GenBank/DDBJ whole genome shotgun (WGS) entry which is preliminary data.</text>
</comment>
<sequence length="60" mass="6984">MTDDQLQQFHMTIVVVHGIEFKIPDYSRPHSPHATDERISPGLVWSKRWRKKFGHGSIKG</sequence>
<name>A0A9W7SMV2_9PEZI</name>
<reference evidence="1 2" key="2">
    <citation type="journal article" date="2021" name="Curr. Genet.">
        <title>Genetic response to nitrogen starvation in the aggressive Eucalyptus foliar pathogen Teratosphaeria destructans.</title>
        <authorList>
            <person name="Havenga M."/>
            <person name="Wingfield B.D."/>
            <person name="Wingfield M.J."/>
            <person name="Dreyer L.L."/>
            <person name="Roets F."/>
            <person name="Aylward J."/>
        </authorList>
    </citation>
    <scope>NUCLEOTIDE SEQUENCE [LARGE SCALE GENOMIC DNA]</scope>
    <source>
        <strain evidence="1">CMW44962</strain>
    </source>
</reference>
<dbReference type="EMBL" id="RIBY02002134">
    <property type="protein sequence ID" value="KAH9824632.1"/>
    <property type="molecule type" value="Genomic_DNA"/>
</dbReference>
<dbReference type="AlphaFoldDB" id="A0A9W7SMV2"/>
<dbReference type="Proteomes" id="UP001138500">
    <property type="component" value="Unassembled WGS sequence"/>
</dbReference>